<feature type="domain" description="Glycosyltransferase 2-like" evidence="4">
    <location>
        <begin position="6"/>
        <end position="180"/>
    </location>
</feature>
<sequence length="291" mass="31771">MTSPACIVVINWNGADDTIGCLRSLEPVRSSGCMVLVVDNGSDDGSAGRIRMACPETEVLALPLNLGYGGGCNAGCRRAEELGAKAVIFLNNDTLVDPLFAVSLLLVLSRDPTAGMVVPKILYADRPCRIWYAGGEVDLSRGMVRHTGIRRKDGPRYSQSSHTGYATGCCFAMRTRDFRAVGGFDEGFGMYAEDVDLSLRVRELGFSIDYEPSSVVWHRVSASYRGRPLKKIWLRSMGIMRLLRKHGSWTGMMLFMLLEPFRLVRGAASLAAVRVMGVLHAEARSNEEGAA</sequence>
<organism evidence="5 6">
    <name type="scientific">Pelodictyon luteolum</name>
    <dbReference type="NCBI Taxonomy" id="1100"/>
    <lineage>
        <taxon>Bacteria</taxon>
        <taxon>Pseudomonadati</taxon>
        <taxon>Chlorobiota</taxon>
        <taxon>Chlorobiia</taxon>
        <taxon>Chlorobiales</taxon>
        <taxon>Chlorobiaceae</taxon>
        <taxon>Chlorobium/Pelodictyon group</taxon>
        <taxon>Pelodictyon</taxon>
    </lineage>
</organism>
<dbReference type="InterPro" id="IPR029044">
    <property type="entry name" value="Nucleotide-diphossugar_trans"/>
</dbReference>
<dbReference type="CDD" id="cd04186">
    <property type="entry name" value="GT_2_like_c"/>
    <property type="match status" value="1"/>
</dbReference>
<evidence type="ECO:0000256" key="3">
    <source>
        <dbReference type="ARBA" id="ARBA00022679"/>
    </source>
</evidence>
<dbReference type="Pfam" id="PF00535">
    <property type="entry name" value="Glycos_transf_2"/>
    <property type="match status" value="1"/>
</dbReference>
<evidence type="ECO:0000256" key="2">
    <source>
        <dbReference type="ARBA" id="ARBA00022676"/>
    </source>
</evidence>
<evidence type="ECO:0000313" key="5">
    <source>
        <dbReference type="EMBL" id="KZK73740.1"/>
    </source>
</evidence>
<accession>A0A165L9F4</accession>
<protein>
    <submittedName>
        <fullName evidence="5">Glycosyl hydrolase</fullName>
    </submittedName>
</protein>
<dbReference type="AlphaFoldDB" id="A0A165L9F4"/>
<evidence type="ECO:0000256" key="1">
    <source>
        <dbReference type="ARBA" id="ARBA00006739"/>
    </source>
</evidence>
<gene>
    <name evidence="5" type="ORF">A3K90_01035</name>
</gene>
<keyword evidence="3" id="KW-0808">Transferase</keyword>
<evidence type="ECO:0000313" key="6">
    <source>
        <dbReference type="Proteomes" id="UP000076481"/>
    </source>
</evidence>
<keyword evidence="5" id="KW-0378">Hydrolase</keyword>
<proteinExistence type="inferred from homology"/>
<reference evidence="5 6" key="1">
    <citation type="submission" date="2016-03" db="EMBL/GenBank/DDBJ databases">
        <title>Speciation and ecological success in dimly lit waters: horizontal gene transfer in a green sulfur bacteria bloom unveiled by metagenomic assembly.</title>
        <authorList>
            <person name="Llorens-Mares T."/>
            <person name="Liu Z."/>
            <person name="Allen L.Z."/>
            <person name="Rusch D.B."/>
            <person name="Craig M.T."/>
            <person name="Dupont C.L."/>
            <person name="Bryant D.A."/>
            <person name="Casamayor E.O."/>
        </authorList>
    </citation>
    <scope>NUCLEOTIDE SEQUENCE [LARGE SCALE GENOMIC DNA]</scope>
    <source>
        <strain evidence="5">CIII</strain>
    </source>
</reference>
<dbReference type="PANTHER" id="PTHR43179">
    <property type="entry name" value="RHAMNOSYLTRANSFERASE WBBL"/>
    <property type="match status" value="1"/>
</dbReference>
<dbReference type="InterPro" id="IPR001173">
    <property type="entry name" value="Glyco_trans_2-like"/>
</dbReference>
<dbReference type="EMBL" id="LVWG01000034">
    <property type="protein sequence ID" value="KZK73740.1"/>
    <property type="molecule type" value="Genomic_DNA"/>
</dbReference>
<evidence type="ECO:0000259" key="4">
    <source>
        <dbReference type="Pfam" id="PF00535"/>
    </source>
</evidence>
<dbReference type="Proteomes" id="UP000076481">
    <property type="component" value="Unassembled WGS sequence"/>
</dbReference>
<dbReference type="RefSeq" id="WP_303682182.1">
    <property type="nucleotide sequence ID" value="NZ_LVWG01000034.1"/>
</dbReference>
<name>A0A165L9F4_PELLU</name>
<keyword evidence="2" id="KW-0328">Glycosyltransferase</keyword>
<comment type="caution">
    <text evidence="5">The sequence shown here is derived from an EMBL/GenBank/DDBJ whole genome shotgun (WGS) entry which is preliminary data.</text>
</comment>
<comment type="similarity">
    <text evidence="1">Belongs to the glycosyltransferase 2 family.</text>
</comment>
<dbReference type="SUPFAM" id="SSF53448">
    <property type="entry name" value="Nucleotide-diphospho-sugar transferases"/>
    <property type="match status" value="1"/>
</dbReference>
<dbReference type="GO" id="GO:0016787">
    <property type="term" value="F:hydrolase activity"/>
    <property type="evidence" value="ECO:0007669"/>
    <property type="project" value="UniProtKB-KW"/>
</dbReference>
<dbReference type="GO" id="GO:0016757">
    <property type="term" value="F:glycosyltransferase activity"/>
    <property type="evidence" value="ECO:0007669"/>
    <property type="project" value="UniProtKB-KW"/>
</dbReference>
<dbReference type="PANTHER" id="PTHR43179:SF12">
    <property type="entry name" value="GALACTOFURANOSYLTRANSFERASE GLFT2"/>
    <property type="match status" value="1"/>
</dbReference>
<dbReference type="Gene3D" id="3.90.550.10">
    <property type="entry name" value="Spore Coat Polysaccharide Biosynthesis Protein SpsA, Chain A"/>
    <property type="match status" value="1"/>
</dbReference>